<keyword evidence="3" id="KW-1185">Reference proteome</keyword>
<organism evidence="2 3">
    <name type="scientific">Dryococelus australis</name>
    <dbReference type="NCBI Taxonomy" id="614101"/>
    <lineage>
        <taxon>Eukaryota</taxon>
        <taxon>Metazoa</taxon>
        <taxon>Ecdysozoa</taxon>
        <taxon>Arthropoda</taxon>
        <taxon>Hexapoda</taxon>
        <taxon>Insecta</taxon>
        <taxon>Pterygota</taxon>
        <taxon>Neoptera</taxon>
        <taxon>Polyneoptera</taxon>
        <taxon>Phasmatodea</taxon>
        <taxon>Verophasmatodea</taxon>
        <taxon>Anareolatae</taxon>
        <taxon>Phasmatidae</taxon>
        <taxon>Eurycanthinae</taxon>
        <taxon>Dryococelus</taxon>
    </lineage>
</organism>
<comment type="caution">
    <text evidence="2">The sequence shown here is derived from an EMBL/GenBank/DDBJ whole genome shotgun (WGS) entry which is preliminary data.</text>
</comment>
<feature type="region of interest" description="Disordered" evidence="1">
    <location>
        <begin position="70"/>
        <end position="119"/>
    </location>
</feature>
<feature type="compositionally biased region" description="Polar residues" evidence="1">
    <location>
        <begin position="110"/>
        <end position="119"/>
    </location>
</feature>
<name>A0ABQ9I6Q4_9NEOP</name>
<sequence>MEGNLNQPVVACGAVWAVRLPGRAEPQFMRKSAGEHTCMPAVDMQRVSVAFPSRSYPLASTLYPIDCDDSDDNDVARDNADNSADGGCGGGRGDVFQPPSPLDRPPITGTLDQPANSQSSYRVTKKNFATEVYELTLKRTHFLVILVLLLRGNDIFTKAGNMGV</sequence>
<evidence type="ECO:0000313" key="3">
    <source>
        <dbReference type="Proteomes" id="UP001159363"/>
    </source>
</evidence>
<proteinExistence type="predicted"/>
<dbReference type="EMBL" id="JARBHB010000002">
    <property type="protein sequence ID" value="KAJ8892317.1"/>
    <property type="molecule type" value="Genomic_DNA"/>
</dbReference>
<dbReference type="Proteomes" id="UP001159363">
    <property type="component" value="Chromosome 2"/>
</dbReference>
<evidence type="ECO:0000313" key="2">
    <source>
        <dbReference type="EMBL" id="KAJ8892317.1"/>
    </source>
</evidence>
<gene>
    <name evidence="2" type="ORF">PR048_004897</name>
</gene>
<evidence type="ECO:0000256" key="1">
    <source>
        <dbReference type="SAM" id="MobiDB-lite"/>
    </source>
</evidence>
<accession>A0ABQ9I6Q4</accession>
<reference evidence="2 3" key="1">
    <citation type="submission" date="2023-02" db="EMBL/GenBank/DDBJ databases">
        <title>LHISI_Scaffold_Assembly.</title>
        <authorList>
            <person name="Stuart O.P."/>
            <person name="Cleave R."/>
            <person name="Magrath M.J.L."/>
            <person name="Mikheyev A.S."/>
        </authorList>
    </citation>
    <scope>NUCLEOTIDE SEQUENCE [LARGE SCALE GENOMIC DNA]</scope>
    <source>
        <strain evidence="2">Daus_M_001</strain>
        <tissue evidence="2">Leg muscle</tissue>
    </source>
</reference>
<protein>
    <submittedName>
        <fullName evidence="2">Uncharacterized protein</fullName>
    </submittedName>
</protein>